<dbReference type="PROSITE" id="PS51186">
    <property type="entry name" value="GNAT"/>
    <property type="match status" value="1"/>
</dbReference>
<name>A0A9C7QVD3_9GAMM</name>
<evidence type="ECO:0000259" key="1">
    <source>
        <dbReference type="PROSITE" id="PS51186"/>
    </source>
</evidence>
<dbReference type="InterPro" id="IPR016181">
    <property type="entry name" value="Acyl_CoA_acyltransferase"/>
</dbReference>
<dbReference type="RefSeq" id="WP_261442512.1">
    <property type="nucleotide sequence ID" value="NZ_CAMIRE010000001.1"/>
</dbReference>
<reference evidence="2 3" key="1">
    <citation type="journal article" date="2018" name="Nat. Biotechnol.">
        <title>A standardized bacterial taxonomy based on genome phylogeny substantially revises the tree of life.</title>
        <authorList>
            <person name="Parks D.H."/>
            <person name="Chuvochina M."/>
            <person name="Waite D.W."/>
            <person name="Rinke C."/>
            <person name="Skarshewski A."/>
            <person name="Chaumeil P.A."/>
            <person name="Hugenholtz P."/>
        </authorList>
    </citation>
    <scope>NUCLEOTIDE SEQUENCE [LARGE SCALE GENOMIC DNA]</scope>
    <source>
        <strain evidence="2">UBA11264</strain>
    </source>
</reference>
<dbReference type="AlphaFoldDB" id="A0A9C7QVD3"/>
<dbReference type="EMBL" id="DPSM01000017">
    <property type="protein sequence ID" value="HCK00805.1"/>
    <property type="molecule type" value="Genomic_DNA"/>
</dbReference>
<dbReference type="Proteomes" id="UP000262210">
    <property type="component" value="Unassembled WGS sequence"/>
</dbReference>
<sequence>MTQPILLQQHQLDLLWQIDRSEVIDTFYRMQNGKLQPYTVHYDLQGWDPHDRETYSTIHEHCFARGGRFLALFEEKKILAAAVLDTLPRGPRQDLRQLLFFYVSASQRGKGQGKRLFSHCLHQASQDGALGLYVSSIPSKNTVDFYLSQGCQLMTQPDTELFVREPEDIHLACYYRE</sequence>
<dbReference type="GO" id="GO:0016747">
    <property type="term" value="F:acyltransferase activity, transferring groups other than amino-acyl groups"/>
    <property type="evidence" value="ECO:0007669"/>
    <property type="project" value="InterPro"/>
</dbReference>
<dbReference type="InterPro" id="IPR000182">
    <property type="entry name" value="GNAT_dom"/>
</dbReference>
<dbReference type="Gene3D" id="3.40.630.30">
    <property type="match status" value="1"/>
</dbReference>
<comment type="caution">
    <text evidence="2">The sequence shown here is derived from an EMBL/GenBank/DDBJ whole genome shotgun (WGS) entry which is preliminary data.</text>
</comment>
<proteinExistence type="predicted"/>
<dbReference type="Pfam" id="PF00583">
    <property type="entry name" value="Acetyltransf_1"/>
    <property type="match status" value="1"/>
</dbReference>
<accession>A0A9C7QVD3</accession>
<feature type="domain" description="N-acetyltransferase" evidence="1">
    <location>
        <begin position="13"/>
        <end position="177"/>
    </location>
</feature>
<evidence type="ECO:0000313" key="2">
    <source>
        <dbReference type="EMBL" id="HCK00805.1"/>
    </source>
</evidence>
<dbReference type="CDD" id="cd04301">
    <property type="entry name" value="NAT_SF"/>
    <property type="match status" value="1"/>
</dbReference>
<dbReference type="SUPFAM" id="SSF55729">
    <property type="entry name" value="Acyl-CoA N-acyltransferases (Nat)"/>
    <property type="match status" value="1"/>
</dbReference>
<gene>
    <name evidence="2" type="ORF">DHV72_12360</name>
</gene>
<evidence type="ECO:0000313" key="3">
    <source>
        <dbReference type="Proteomes" id="UP000262210"/>
    </source>
</evidence>
<protein>
    <submittedName>
        <fullName evidence="2">GNAT family N-acetyltransferase</fullName>
    </submittedName>
</protein>
<organism evidence="2 3">
    <name type="scientific">Serratia grimesii</name>
    <dbReference type="NCBI Taxonomy" id="82995"/>
    <lineage>
        <taxon>Bacteria</taxon>
        <taxon>Pseudomonadati</taxon>
        <taxon>Pseudomonadota</taxon>
        <taxon>Gammaproteobacteria</taxon>
        <taxon>Enterobacterales</taxon>
        <taxon>Yersiniaceae</taxon>
        <taxon>Serratia</taxon>
    </lineage>
</organism>